<sequence length="660" mass="74320">MLTKTAVGTQNSDPRDSFHQSRYTLLSYFFFLSLHFTSLYSFLSFLFLSHFFSFLLTPNTALSLSPLPNMAEDSSASTPPPPEVQAAPPPPVAEEKEIEASAPAPPSVAESESPAIIEKGEPPLPRTPPQESKSLAAMMEKEESFSSPLLSSAAEEKGEEMDEPVVNKEEVAVVEAGKEKQIDEQKIPQTLVSFKEESNIVADLSDFERKALEELKQLVQEALNTHQFIFPPPSAKEEEKQSVPPQGQSTQEIPAVSSEPTSDAPPKVEAPLSESDVSTEIKPPLAQESKVEEGTQLKESQAEAKKEEPKVTSPPEEVSIWGIPLLKDDRSDVILLKFLRAREFKVKDAFTMIKNTLRWRQEFKIDELLDEDLGDDLDKVVFMHGHDREGHPVCYNVYGEFQNKELYQKTFADEEKRMKFLRCRIQFLERSIRKLDFSPGGISTIFQVNDLKNSPGPGKRELRLATRQAVQLLQDNYPEFVAKQVFINVPWWYIAFYTMISPFMTQRTKSKFVFAGPSKSAETLFKYISPEQVPIQYGGLSVDYCDCNPEFTVADPATEITVKPATKQTVEIIIYEKCVIVWEIRVVGWEVSYGAEFVPDAKDAYTVIIQKPTKLAPTDEPVVTSSFKVSELGKILLTVDNSTSKKKKLLYRFKINPFSD</sequence>
<reference evidence="2" key="1">
    <citation type="journal article" date="2016" name="Nat. Biotechnol.">
        <title>Sequencing wild and cultivated cassava and related species reveals extensive interspecific hybridization and genetic diversity.</title>
        <authorList>
            <person name="Bredeson J.V."/>
            <person name="Lyons J.B."/>
            <person name="Prochnik S.E."/>
            <person name="Wu G.A."/>
            <person name="Ha C.M."/>
            <person name="Edsinger-Gonzales E."/>
            <person name="Grimwood J."/>
            <person name="Schmutz J."/>
            <person name="Rabbi I.Y."/>
            <person name="Egesi C."/>
            <person name="Nauluvula P."/>
            <person name="Lebot V."/>
            <person name="Ndunguru J."/>
            <person name="Mkamilo G."/>
            <person name="Bart R.S."/>
            <person name="Setter T.L."/>
            <person name="Gleadow R.M."/>
            <person name="Kulakow P."/>
            <person name="Ferguson M.E."/>
            <person name="Rounsley S."/>
            <person name="Rokhsar D.S."/>
        </authorList>
    </citation>
    <scope>NUCLEOTIDE SEQUENCE [LARGE SCALE GENOMIC DNA]</scope>
    <source>
        <strain evidence="2">cv. AM560-2</strain>
    </source>
</reference>
<gene>
    <name evidence="1" type="ORF">MANES_02G198500v8</name>
</gene>
<evidence type="ECO:0000313" key="1">
    <source>
        <dbReference type="EMBL" id="KAG8660819.1"/>
    </source>
</evidence>
<name>A0ACB7I9C9_MANES</name>
<organism evidence="1 2">
    <name type="scientific">Manihot esculenta</name>
    <name type="common">Cassava</name>
    <name type="synonym">Jatropha manihot</name>
    <dbReference type="NCBI Taxonomy" id="3983"/>
    <lineage>
        <taxon>Eukaryota</taxon>
        <taxon>Viridiplantae</taxon>
        <taxon>Streptophyta</taxon>
        <taxon>Embryophyta</taxon>
        <taxon>Tracheophyta</taxon>
        <taxon>Spermatophyta</taxon>
        <taxon>Magnoliopsida</taxon>
        <taxon>eudicotyledons</taxon>
        <taxon>Gunneridae</taxon>
        <taxon>Pentapetalae</taxon>
        <taxon>rosids</taxon>
        <taxon>fabids</taxon>
        <taxon>Malpighiales</taxon>
        <taxon>Euphorbiaceae</taxon>
        <taxon>Crotonoideae</taxon>
        <taxon>Manihoteae</taxon>
        <taxon>Manihot</taxon>
    </lineage>
</organism>
<dbReference type="Proteomes" id="UP000091857">
    <property type="component" value="Chromosome 2"/>
</dbReference>
<accession>A0ACB7I9C9</accession>
<proteinExistence type="predicted"/>
<protein>
    <submittedName>
        <fullName evidence="1">Uncharacterized protein</fullName>
    </submittedName>
</protein>
<evidence type="ECO:0000313" key="2">
    <source>
        <dbReference type="Proteomes" id="UP000091857"/>
    </source>
</evidence>
<keyword evidence="2" id="KW-1185">Reference proteome</keyword>
<dbReference type="EMBL" id="CM004388">
    <property type="protein sequence ID" value="KAG8660819.1"/>
    <property type="molecule type" value="Genomic_DNA"/>
</dbReference>
<comment type="caution">
    <text evidence="1">The sequence shown here is derived from an EMBL/GenBank/DDBJ whole genome shotgun (WGS) entry which is preliminary data.</text>
</comment>